<evidence type="ECO:0000313" key="2">
    <source>
        <dbReference type="EMBL" id="GAC85588.1"/>
    </source>
</evidence>
<gene>
    <name evidence="2" type="ORF">GP2_037_00180</name>
</gene>
<evidence type="ECO:0000313" key="3">
    <source>
        <dbReference type="Proteomes" id="UP000035021"/>
    </source>
</evidence>
<reference evidence="2 3" key="1">
    <citation type="submission" date="2013-02" db="EMBL/GenBank/DDBJ databases">
        <title>Whole genome shotgun sequence of Gordonia paraffinivorans NBRC 108238.</title>
        <authorList>
            <person name="Isaki-Nakamura S."/>
            <person name="Hosoyama A."/>
            <person name="Tsuchikane K."/>
            <person name="Ando Y."/>
            <person name="Baba S."/>
            <person name="Ohji S."/>
            <person name="Hamada M."/>
            <person name="Tamura T."/>
            <person name="Yamazoe A."/>
            <person name="Yamazaki S."/>
            <person name="Fujita N."/>
        </authorList>
    </citation>
    <scope>NUCLEOTIDE SEQUENCE [LARGE SCALE GENOMIC DNA]</scope>
    <source>
        <strain evidence="2 3">NBRC 108238</strain>
    </source>
</reference>
<feature type="region of interest" description="Disordered" evidence="1">
    <location>
        <begin position="1"/>
        <end position="121"/>
    </location>
</feature>
<keyword evidence="3" id="KW-1185">Reference proteome</keyword>
<protein>
    <submittedName>
        <fullName evidence="2">Uncharacterized protein</fullName>
    </submittedName>
</protein>
<name>A0ABQ0IPU0_9ACTN</name>
<dbReference type="EMBL" id="BAOQ01000037">
    <property type="protein sequence ID" value="GAC85588.1"/>
    <property type="molecule type" value="Genomic_DNA"/>
</dbReference>
<sequence length="121" mass="12559">MEPSTPLRINDVAGVASFGQSSGRHRVGSASDDDGVGVGMRERDAEPGDVDVDDAVGTRDDSAGGAWSSAGINEHPLVAASTATTPADNNQRRVPAPRRRGAATTSRRSARGPLPRATRRI</sequence>
<comment type="caution">
    <text evidence="2">The sequence shown here is derived from an EMBL/GenBank/DDBJ whole genome shotgun (WGS) entry which is preliminary data.</text>
</comment>
<organism evidence="2 3">
    <name type="scientific">Gordonia paraffinivorans NBRC 108238</name>
    <dbReference type="NCBI Taxonomy" id="1223543"/>
    <lineage>
        <taxon>Bacteria</taxon>
        <taxon>Bacillati</taxon>
        <taxon>Actinomycetota</taxon>
        <taxon>Actinomycetes</taxon>
        <taxon>Mycobacteriales</taxon>
        <taxon>Gordoniaceae</taxon>
        <taxon>Gordonia</taxon>
    </lineage>
</organism>
<accession>A0ABQ0IPU0</accession>
<proteinExistence type="predicted"/>
<dbReference type="Proteomes" id="UP000035021">
    <property type="component" value="Unassembled WGS sequence"/>
</dbReference>
<evidence type="ECO:0000256" key="1">
    <source>
        <dbReference type="SAM" id="MobiDB-lite"/>
    </source>
</evidence>